<sequence length="93" mass="10275">MRFAYETKSTPLAGGTAKVIVPKWSAVVPGTSDAAEFGISEDYRRMTKFPNAENTDFKKIARPVATMINKAGAKIQSNWECEARKKEFICSAI</sequence>
<protein>
    <submittedName>
        <fullName evidence="1">Uncharacterized protein</fullName>
    </submittedName>
</protein>
<proteinExistence type="predicted"/>
<keyword evidence="2" id="KW-1185">Reference proteome</keyword>
<comment type="caution">
    <text evidence="1">The sequence shown here is derived from an EMBL/GenBank/DDBJ whole genome shotgun (WGS) entry which is preliminary data.</text>
</comment>
<dbReference type="Proteomes" id="UP001590951">
    <property type="component" value="Unassembled WGS sequence"/>
</dbReference>
<name>A0ABR4BHI5_9LECA</name>
<evidence type="ECO:0000313" key="2">
    <source>
        <dbReference type="Proteomes" id="UP001590951"/>
    </source>
</evidence>
<dbReference type="EMBL" id="JBHFEH010000005">
    <property type="protein sequence ID" value="KAL2057268.1"/>
    <property type="molecule type" value="Genomic_DNA"/>
</dbReference>
<organism evidence="1 2">
    <name type="scientific">Lepraria finkii</name>
    <dbReference type="NCBI Taxonomy" id="1340010"/>
    <lineage>
        <taxon>Eukaryota</taxon>
        <taxon>Fungi</taxon>
        <taxon>Dikarya</taxon>
        <taxon>Ascomycota</taxon>
        <taxon>Pezizomycotina</taxon>
        <taxon>Lecanoromycetes</taxon>
        <taxon>OSLEUM clade</taxon>
        <taxon>Lecanoromycetidae</taxon>
        <taxon>Lecanorales</taxon>
        <taxon>Lecanorineae</taxon>
        <taxon>Stereocaulaceae</taxon>
        <taxon>Lepraria</taxon>
    </lineage>
</organism>
<accession>A0ABR4BHI5</accession>
<reference evidence="1 2" key="1">
    <citation type="submission" date="2024-09" db="EMBL/GenBank/DDBJ databases">
        <title>Rethinking Asexuality: The Enigmatic Case of Functional Sexual Genes in Lepraria (Stereocaulaceae).</title>
        <authorList>
            <person name="Doellman M."/>
            <person name="Sun Y."/>
            <person name="Barcenas-Pena A."/>
            <person name="Lumbsch H.T."/>
            <person name="Grewe F."/>
        </authorList>
    </citation>
    <scope>NUCLEOTIDE SEQUENCE [LARGE SCALE GENOMIC DNA]</scope>
    <source>
        <strain evidence="1 2">Grewe 0041</strain>
    </source>
</reference>
<evidence type="ECO:0000313" key="1">
    <source>
        <dbReference type="EMBL" id="KAL2057268.1"/>
    </source>
</evidence>
<gene>
    <name evidence="1" type="ORF">ABVK25_002321</name>
</gene>